<dbReference type="PANTHER" id="PTHR13096:SF9">
    <property type="entry name" value="BIFUNCTIONAL LYSINE-SPECIFIC DEMETHYLASE AND HISTIDYL-HYDROXYLASE"/>
    <property type="match status" value="1"/>
</dbReference>
<evidence type="ECO:0000256" key="2">
    <source>
        <dbReference type="ARBA" id="ARBA00022723"/>
    </source>
</evidence>
<keyword evidence="6" id="KW-1185">Reference proteome</keyword>
<feature type="domain" description="JmjC" evidence="4">
    <location>
        <begin position="89"/>
        <end position="240"/>
    </location>
</feature>
<reference evidence="5 6" key="1">
    <citation type="submission" date="2020-11" db="EMBL/GenBank/DDBJ databases">
        <title>Pseudonocardia abyssalis sp. nov. and Pseudonocardia oceani sp. nov., description and phylogenomic analysis of two novel actinomycetes isolated from the deep Southern Ocean.</title>
        <authorList>
            <person name="Parra J."/>
        </authorList>
    </citation>
    <scope>NUCLEOTIDE SEQUENCE [LARGE SCALE GENOMIC DNA]</scope>
    <source>
        <strain evidence="6">KRD185</strain>
    </source>
</reference>
<comment type="caution">
    <text evidence="5">The sequence shown here is derived from an EMBL/GenBank/DDBJ whole genome shotgun (WGS) entry which is preliminary data.</text>
</comment>
<evidence type="ECO:0000256" key="1">
    <source>
        <dbReference type="ARBA" id="ARBA00001954"/>
    </source>
</evidence>
<evidence type="ECO:0000313" key="6">
    <source>
        <dbReference type="Proteomes" id="UP000694300"/>
    </source>
</evidence>
<comment type="cofactor">
    <cofactor evidence="1">
        <name>Fe(2+)</name>
        <dbReference type="ChEBI" id="CHEBI:29033"/>
    </cofactor>
</comment>
<keyword evidence="3" id="KW-0408">Iron</keyword>
<dbReference type="Pfam" id="PF08007">
    <property type="entry name" value="JmjC_2"/>
    <property type="match status" value="1"/>
</dbReference>
<dbReference type="PANTHER" id="PTHR13096">
    <property type="entry name" value="MINA53 MYC INDUCED NUCLEAR ANTIGEN"/>
    <property type="match status" value="1"/>
</dbReference>
<dbReference type="PROSITE" id="PS51184">
    <property type="entry name" value="JMJC"/>
    <property type="match status" value="1"/>
</dbReference>
<dbReference type="EMBL" id="JADQDF010000001">
    <property type="protein sequence ID" value="MBW0130207.1"/>
    <property type="molecule type" value="Genomic_DNA"/>
</dbReference>
<evidence type="ECO:0000256" key="3">
    <source>
        <dbReference type="ARBA" id="ARBA00023004"/>
    </source>
</evidence>
<evidence type="ECO:0000313" key="5">
    <source>
        <dbReference type="EMBL" id="MBW0130207.1"/>
    </source>
</evidence>
<keyword evidence="2" id="KW-0479">Metal-binding</keyword>
<dbReference type="InterPro" id="IPR003347">
    <property type="entry name" value="JmjC_dom"/>
</dbReference>
<protein>
    <submittedName>
        <fullName evidence="5">Cupin-like domain-containing protein</fullName>
    </submittedName>
</protein>
<proteinExistence type="predicted"/>
<gene>
    <name evidence="5" type="ORF">I4I82_21345</name>
</gene>
<sequence>MDLGAFADAHWGRGPLLVRGADAESFRDLLDLDGVDELLSSRGLRTPFLRLARNGAVVGSSSFTGPAGVGAEIADQVHDDRVAALFADGTTVVLQALHRLWPPVIDFATRLGAELGHPVQANAYVTPASSRGFSAHYDVHDVFVLQLAGTKHWTVHAPVHADPLRDQPWNDHAGAVAARARDDEPVIDTVLEPGDALYLPRGWLHAATAQGEVSAHLTVGVHVLTRYVLVEALTALVAGDPALRASLPPGLDVADPDALAPHVDAVRDALAAALGRVPAADVARRVRSRAWTGNRPEPVRPVAGAAFADGLAPGDAVRLRTGLGHRIVERGDRVVLELADREVALPGGTAAAVRAVLDGTTRSVGSLPDMDDADQVVLVRRLLREGVLVPAAPA</sequence>
<dbReference type="SMART" id="SM00558">
    <property type="entry name" value="JmjC"/>
    <property type="match status" value="1"/>
</dbReference>
<accession>A0ABS6UD81</accession>
<organism evidence="5 6">
    <name type="scientific">Pseudonocardia oceani</name>
    <dbReference type="NCBI Taxonomy" id="2792013"/>
    <lineage>
        <taxon>Bacteria</taxon>
        <taxon>Bacillati</taxon>
        <taxon>Actinomycetota</taxon>
        <taxon>Actinomycetes</taxon>
        <taxon>Pseudonocardiales</taxon>
        <taxon>Pseudonocardiaceae</taxon>
        <taxon>Pseudonocardia</taxon>
    </lineage>
</organism>
<name>A0ABS6UD81_9PSEU</name>
<dbReference type="InterPro" id="IPR039994">
    <property type="entry name" value="NO66-like"/>
</dbReference>
<evidence type="ECO:0000259" key="4">
    <source>
        <dbReference type="PROSITE" id="PS51184"/>
    </source>
</evidence>
<dbReference type="Proteomes" id="UP000694300">
    <property type="component" value="Unassembled WGS sequence"/>
</dbReference>